<dbReference type="PANTHER" id="PTHR43690">
    <property type="entry name" value="NARDILYSIN"/>
    <property type="match status" value="1"/>
</dbReference>
<dbReference type="AlphaFoldDB" id="A0A2G9GBY3"/>
<dbReference type="Proteomes" id="UP000231279">
    <property type="component" value="Unassembled WGS sequence"/>
</dbReference>
<keyword evidence="1" id="KW-0479">Metal-binding</keyword>
<organism evidence="2 3">
    <name type="scientific">Handroanthus impetiginosus</name>
    <dbReference type="NCBI Taxonomy" id="429701"/>
    <lineage>
        <taxon>Eukaryota</taxon>
        <taxon>Viridiplantae</taxon>
        <taxon>Streptophyta</taxon>
        <taxon>Embryophyta</taxon>
        <taxon>Tracheophyta</taxon>
        <taxon>Spermatophyta</taxon>
        <taxon>Magnoliopsida</taxon>
        <taxon>eudicotyledons</taxon>
        <taxon>Gunneridae</taxon>
        <taxon>Pentapetalae</taxon>
        <taxon>asterids</taxon>
        <taxon>lamiids</taxon>
        <taxon>Lamiales</taxon>
        <taxon>Bignoniaceae</taxon>
        <taxon>Crescentiina</taxon>
        <taxon>Tabebuia alliance</taxon>
        <taxon>Handroanthus</taxon>
    </lineage>
</organism>
<accession>A0A2G9GBY3</accession>
<name>A0A2G9GBY3_9LAMI</name>
<dbReference type="Gene3D" id="3.30.830.10">
    <property type="entry name" value="Metalloenzyme, LuxS/M16 peptidase-like"/>
    <property type="match status" value="1"/>
</dbReference>
<reference evidence="3" key="1">
    <citation type="journal article" date="2018" name="Gigascience">
        <title>Genome assembly of the Pink Ipe (Handroanthus impetiginosus, Bignoniaceae), a highly valued, ecologically keystone Neotropical timber forest tree.</title>
        <authorList>
            <person name="Silva-Junior O.B."/>
            <person name="Grattapaglia D."/>
            <person name="Novaes E."/>
            <person name="Collevatti R.G."/>
        </authorList>
    </citation>
    <scope>NUCLEOTIDE SEQUENCE [LARGE SCALE GENOMIC DNA]</scope>
    <source>
        <strain evidence="3">cv. UFG-1</strain>
    </source>
</reference>
<dbReference type="InterPro" id="IPR050626">
    <property type="entry name" value="Peptidase_M16"/>
</dbReference>
<comment type="caution">
    <text evidence="2">The sequence shown here is derived from an EMBL/GenBank/DDBJ whole genome shotgun (WGS) entry which is preliminary data.</text>
</comment>
<gene>
    <name evidence="2" type="ORF">CDL12_24764</name>
</gene>
<dbReference type="InterPro" id="IPR011249">
    <property type="entry name" value="Metalloenz_LuxS/M16"/>
</dbReference>
<dbReference type="EMBL" id="NKXS01005798">
    <property type="protein sequence ID" value="PIN02722.1"/>
    <property type="molecule type" value="Genomic_DNA"/>
</dbReference>
<evidence type="ECO:0000256" key="1">
    <source>
        <dbReference type="ARBA" id="ARBA00022723"/>
    </source>
</evidence>
<dbReference type="STRING" id="429701.A0A2G9GBY3"/>
<keyword evidence="3" id="KW-1185">Reference proteome</keyword>
<proteinExistence type="predicted"/>
<dbReference type="OrthoDB" id="1709567at2759"/>
<evidence type="ECO:0000313" key="3">
    <source>
        <dbReference type="Proteomes" id="UP000231279"/>
    </source>
</evidence>
<sequence length="79" mass="9350">MFDMSEKEAEELKDIKKEDIIDWYHTYLRQTSPKCRRLAIRVWGCNTDWKEADVQVASRQVIEDLSGFKNSSEFYPGLC</sequence>
<dbReference type="PANTHER" id="PTHR43690:SF18">
    <property type="entry name" value="INSULIN-DEGRADING ENZYME-RELATED"/>
    <property type="match status" value="1"/>
</dbReference>
<dbReference type="SUPFAM" id="SSF63411">
    <property type="entry name" value="LuxS/MPP-like metallohydrolase"/>
    <property type="match status" value="1"/>
</dbReference>
<dbReference type="GO" id="GO:0046872">
    <property type="term" value="F:metal ion binding"/>
    <property type="evidence" value="ECO:0007669"/>
    <property type="project" value="UniProtKB-KW"/>
</dbReference>
<dbReference type="GO" id="GO:0005829">
    <property type="term" value="C:cytosol"/>
    <property type="evidence" value="ECO:0007669"/>
    <property type="project" value="TreeGrafter"/>
</dbReference>
<protein>
    <submittedName>
        <fullName evidence="2">Uncharacterized protein</fullName>
    </submittedName>
</protein>
<evidence type="ECO:0000313" key="2">
    <source>
        <dbReference type="EMBL" id="PIN02722.1"/>
    </source>
</evidence>